<evidence type="ECO:0000256" key="3">
    <source>
        <dbReference type="ARBA" id="ARBA00023172"/>
    </source>
</evidence>
<dbReference type="EMBL" id="JBHFNT010000067">
    <property type="protein sequence ID" value="MFB2834449.1"/>
    <property type="molecule type" value="Genomic_DNA"/>
</dbReference>
<proteinExistence type="predicted"/>
<dbReference type="PROSITE" id="PS00397">
    <property type="entry name" value="RECOMBINASES_1"/>
    <property type="match status" value="1"/>
</dbReference>
<sequence>MSKQEKIAEIPEIIAYARVSTVEQSQNSHALEQQIARLKSTGVELVLVDVESGFRERFG</sequence>
<dbReference type="SUPFAM" id="SSF53041">
    <property type="entry name" value="Resolvase-like"/>
    <property type="match status" value="1"/>
</dbReference>
<dbReference type="Proteomes" id="UP001576780">
    <property type="component" value="Unassembled WGS sequence"/>
</dbReference>
<dbReference type="InterPro" id="IPR036162">
    <property type="entry name" value="Resolvase-like_N_sf"/>
</dbReference>
<evidence type="ECO:0000256" key="1">
    <source>
        <dbReference type="ARBA" id="ARBA00022908"/>
    </source>
</evidence>
<name>A0ABV4WH88_9CYAN</name>
<dbReference type="InterPro" id="IPR006118">
    <property type="entry name" value="Recombinase_CS"/>
</dbReference>
<evidence type="ECO:0000313" key="6">
    <source>
        <dbReference type="EMBL" id="MFB2834449.1"/>
    </source>
</evidence>
<reference evidence="6 7" key="1">
    <citation type="submission" date="2024-09" db="EMBL/GenBank/DDBJ databases">
        <title>Floridaenema gen nov. (Aerosakkonemataceae, Aerosakkonematales ord. nov., Cyanobacteria) from benthic tropical and subtropical fresh waters, with the description of four new species.</title>
        <authorList>
            <person name="Moretto J.A."/>
            <person name="Berthold D.E."/>
            <person name="Lefler F.W."/>
            <person name="Huang I.-S."/>
            <person name="Laughinghouse H. IV."/>
        </authorList>
    </citation>
    <scope>NUCLEOTIDE SEQUENCE [LARGE SCALE GENOMIC DNA]</scope>
    <source>
        <strain evidence="6 7">BLCC-F167</strain>
    </source>
</reference>
<gene>
    <name evidence="6" type="ORF">ACE1CA_07930</name>
</gene>
<evidence type="ECO:0000313" key="7">
    <source>
        <dbReference type="Proteomes" id="UP001576780"/>
    </source>
</evidence>
<organism evidence="6 7">
    <name type="scientific">Floridaenema evergladense BLCC-F167</name>
    <dbReference type="NCBI Taxonomy" id="3153639"/>
    <lineage>
        <taxon>Bacteria</taxon>
        <taxon>Bacillati</taxon>
        <taxon>Cyanobacteriota</taxon>
        <taxon>Cyanophyceae</taxon>
        <taxon>Oscillatoriophycideae</taxon>
        <taxon>Aerosakkonematales</taxon>
        <taxon>Aerosakkonemataceae</taxon>
        <taxon>Floridanema</taxon>
        <taxon>Floridanema evergladense</taxon>
    </lineage>
</organism>
<keyword evidence="3" id="KW-0233">DNA recombination</keyword>
<evidence type="ECO:0000256" key="2">
    <source>
        <dbReference type="ARBA" id="ARBA00023125"/>
    </source>
</evidence>
<feature type="domain" description="Resolvase/invertase-type recombinase catalytic" evidence="5">
    <location>
        <begin position="12"/>
        <end position="59"/>
    </location>
</feature>
<protein>
    <recommendedName>
        <fullName evidence="5">Resolvase/invertase-type recombinase catalytic domain-containing protein</fullName>
    </recommendedName>
</protein>
<dbReference type="InterPro" id="IPR006119">
    <property type="entry name" value="Resolv_N"/>
</dbReference>
<keyword evidence="2" id="KW-0238">DNA-binding</keyword>
<dbReference type="Gene3D" id="3.40.50.1390">
    <property type="entry name" value="Resolvase, N-terminal catalytic domain"/>
    <property type="match status" value="1"/>
</dbReference>
<evidence type="ECO:0000256" key="4">
    <source>
        <dbReference type="PROSITE-ProRule" id="PRU10137"/>
    </source>
</evidence>
<dbReference type="RefSeq" id="WP_413276881.1">
    <property type="nucleotide sequence ID" value="NZ_JBHFNT010000067.1"/>
</dbReference>
<keyword evidence="7" id="KW-1185">Reference proteome</keyword>
<keyword evidence="1" id="KW-0229">DNA integration</keyword>
<evidence type="ECO:0000259" key="5">
    <source>
        <dbReference type="PROSITE" id="PS51736"/>
    </source>
</evidence>
<comment type="caution">
    <text evidence="6">The sequence shown here is derived from an EMBL/GenBank/DDBJ whole genome shotgun (WGS) entry which is preliminary data.</text>
</comment>
<accession>A0ABV4WH88</accession>
<feature type="active site" description="O-(5'-phospho-DNA)-serine intermediate" evidence="4">
    <location>
        <position position="20"/>
    </location>
</feature>
<dbReference type="PROSITE" id="PS51736">
    <property type="entry name" value="RECOMBINASES_3"/>
    <property type="match status" value="1"/>
</dbReference>